<accession>A0AC34R5B6</accession>
<evidence type="ECO:0000313" key="1">
    <source>
        <dbReference type="Proteomes" id="UP000887576"/>
    </source>
</evidence>
<protein>
    <submittedName>
        <fullName evidence="2">Uncharacterized protein</fullName>
    </submittedName>
</protein>
<dbReference type="Proteomes" id="UP000887576">
    <property type="component" value="Unplaced"/>
</dbReference>
<organism evidence="1 2">
    <name type="scientific">Panagrolaimus sp. JU765</name>
    <dbReference type="NCBI Taxonomy" id="591449"/>
    <lineage>
        <taxon>Eukaryota</taxon>
        <taxon>Metazoa</taxon>
        <taxon>Ecdysozoa</taxon>
        <taxon>Nematoda</taxon>
        <taxon>Chromadorea</taxon>
        <taxon>Rhabditida</taxon>
        <taxon>Tylenchina</taxon>
        <taxon>Panagrolaimomorpha</taxon>
        <taxon>Panagrolaimoidea</taxon>
        <taxon>Panagrolaimidae</taxon>
        <taxon>Panagrolaimus</taxon>
    </lineage>
</organism>
<sequence>MRKDERIFLNSLSTEIRAELKLICGFCGSHTHGSGPGDKEAVSESTTTMTPEAEIKSETEKFFKFHDDSLDELFRQTEEELLNESECANYFY</sequence>
<name>A0AC34R5B6_9BILA</name>
<reference evidence="2" key="1">
    <citation type="submission" date="2022-11" db="UniProtKB">
        <authorList>
            <consortium name="WormBaseParasite"/>
        </authorList>
    </citation>
    <scope>IDENTIFICATION</scope>
</reference>
<proteinExistence type="predicted"/>
<dbReference type="WBParaSite" id="JU765_v2.g3607.t1">
    <property type="protein sequence ID" value="JU765_v2.g3607.t1"/>
    <property type="gene ID" value="JU765_v2.g3607"/>
</dbReference>
<evidence type="ECO:0000313" key="2">
    <source>
        <dbReference type="WBParaSite" id="JU765_v2.g3607.t1"/>
    </source>
</evidence>